<proteinExistence type="predicted"/>
<dbReference type="AlphaFoldDB" id="A0A7W8FE77"/>
<dbReference type="InterPro" id="IPR045079">
    <property type="entry name" value="Oxoprolinase-like"/>
</dbReference>
<evidence type="ECO:0000313" key="4">
    <source>
        <dbReference type="EMBL" id="MBB5143464.1"/>
    </source>
</evidence>
<dbReference type="GO" id="GO:0005829">
    <property type="term" value="C:cytosol"/>
    <property type="evidence" value="ECO:0007669"/>
    <property type="project" value="TreeGrafter"/>
</dbReference>
<dbReference type="SUPFAM" id="SSF53067">
    <property type="entry name" value="Actin-like ATPase domain"/>
    <property type="match status" value="1"/>
</dbReference>
<dbReference type="EMBL" id="JACHGO010000004">
    <property type="protein sequence ID" value="MBB5143464.1"/>
    <property type="molecule type" value="Genomic_DNA"/>
</dbReference>
<evidence type="ECO:0000259" key="2">
    <source>
        <dbReference type="Pfam" id="PF01968"/>
    </source>
</evidence>
<dbReference type="GO" id="GO:0017168">
    <property type="term" value="F:5-oxoprolinase (ATP-hydrolyzing) activity"/>
    <property type="evidence" value="ECO:0007669"/>
    <property type="project" value="TreeGrafter"/>
</dbReference>
<evidence type="ECO:0000259" key="3">
    <source>
        <dbReference type="Pfam" id="PF05378"/>
    </source>
</evidence>
<dbReference type="Pfam" id="PF01968">
    <property type="entry name" value="Hydantoinase_A"/>
    <property type="match status" value="1"/>
</dbReference>
<name>A0A7W8FE77_9BACT</name>
<dbReference type="Proteomes" id="UP000539075">
    <property type="component" value="Unassembled WGS sequence"/>
</dbReference>
<sequence>MTQKHSDGAPRGQIFLLGIDAGGTHTDAVLLAQDQAGLAEAPAALSGVLDNADPATRLSRMDLAHTPLGHTPLARMHLLAATKVPTQHDDLPASVSEVLAALARALNESVSSASSPNECSEGAALLGRVSRVTLGATLAVNALVQDKADAVALALSAGPGLDPRRFALGKHVCIVPGGLDHRGTEISPLDVSELENQAARWREKGIAAVACVGKFSPRNPAHEQKMAQAVARGAETSGQNSRDAASPNAQHVTLGHRLSGRLNFPRRIATAYFNAAVQRLHSRFLDAVENALAGAGVRAAVRLLKADGGAVPLSLSRREPVQSILSGPAASVMGVLALCPSAREGCALLLDMGGTTTDIALVVDGSPVVDRDGMVLQGRRTLVRALASVSIGVGGDSLLSVDGSGAEASVRVGPERQGPAMAFGGSLPTLLDALNALHSFPQSQEAGELAGELAGNVSASLAGMEALARQCGLAPHDLARMTVEDALEQINRAAKNLVKGINAQPIYTLAGLRALQEAHPSRAWLVGGPAACIGPHLAAALGMPVDCPPHTAVANAVGAALTLPTDSLEVYADTGSGHLRAPALDLTESIRRGFSLDALGERARELLLQRLELAGADGATVEITEAESFATLDDNGFGNKDMRVSCQAVPGLAGLVVQES</sequence>
<keyword evidence="5" id="KW-1185">Reference proteome</keyword>
<evidence type="ECO:0000313" key="5">
    <source>
        <dbReference type="Proteomes" id="UP000539075"/>
    </source>
</evidence>
<evidence type="ECO:0000256" key="1">
    <source>
        <dbReference type="SAM" id="MobiDB-lite"/>
    </source>
</evidence>
<dbReference type="RefSeq" id="WP_183719006.1">
    <property type="nucleotide sequence ID" value="NZ_JACHGO010000004.1"/>
</dbReference>
<organism evidence="4 5">
    <name type="scientific">Desulfovibrio intestinalis</name>
    <dbReference type="NCBI Taxonomy" id="58621"/>
    <lineage>
        <taxon>Bacteria</taxon>
        <taxon>Pseudomonadati</taxon>
        <taxon>Thermodesulfobacteriota</taxon>
        <taxon>Desulfovibrionia</taxon>
        <taxon>Desulfovibrionales</taxon>
        <taxon>Desulfovibrionaceae</taxon>
        <taxon>Desulfovibrio</taxon>
    </lineage>
</organism>
<feature type="domain" description="Hydantoinase A/oxoprolinase" evidence="2">
    <location>
        <begin position="267"/>
        <end position="562"/>
    </location>
</feature>
<dbReference type="PANTHER" id="PTHR11365">
    <property type="entry name" value="5-OXOPROLINASE RELATED"/>
    <property type="match status" value="1"/>
</dbReference>
<feature type="region of interest" description="Disordered" evidence="1">
    <location>
        <begin position="224"/>
        <end position="250"/>
    </location>
</feature>
<dbReference type="InterPro" id="IPR002821">
    <property type="entry name" value="Hydantoinase_A"/>
</dbReference>
<feature type="compositionally biased region" description="Polar residues" evidence="1">
    <location>
        <begin position="236"/>
        <end position="250"/>
    </location>
</feature>
<reference evidence="4 5" key="1">
    <citation type="submission" date="2020-08" db="EMBL/GenBank/DDBJ databases">
        <title>Genomic Encyclopedia of Type Strains, Phase IV (KMG-IV): sequencing the most valuable type-strain genomes for metagenomic binning, comparative biology and taxonomic classification.</title>
        <authorList>
            <person name="Goeker M."/>
        </authorList>
    </citation>
    <scope>NUCLEOTIDE SEQUENCE [LARGE SCALE GENOMIC DNA]</scope>
    <source>
        <strain evidence="4 5">DSM 11275</strain>
    </source>
</reference>
<feature type="domain" description="Hydantoinase/oxoprolinase N-terminal" evidence="3">
    <location>
        <begin position="17"/>
        <end position="230"/>
    </location>
</feature>
<dbReference type="PANTHER" id="PTHR11365:SF2">
    <property type="entry name" value="5-OXOPROLINASE"/>
    <property type="match status" value="1"/>
</dbReference>
<dbReference type="GO" id="GO:0006749">
    <property type="term" value="P:glutathione metabolic process"/>
    <property type="evidence" value="ECO:0007669"/>
    <property type="project" value="TreeGrafter"/>
</dbReference>
<dbReference type="InterPro" id="IPR008040">
    <property type="entry name" value="Hydant_A_N"/>
</dbReference>
<protein>
    <submittedName>
        <fullName evidence="4">N-methylhydantoinase A/oxoprolinase/acetone carboxylase beta subunit</fullName>
    </submittedName>
</protein>
<dbReference type="Pfam" id="PF05378">
    <property type="entry name" value="Hydant_A_N"/>
    <property type="match status" value="1"/>
</dbReference>
<gene>
    <name evidence="4" type="ORF">HNQ38_001561</name>
</gene>
<dbReference type="InterPro" id="IPR043129">
    <property type="entry name" value="ATPase_NBD"/>
</dbReference>
<accession>A0A7W8FE77</accession>
<comment type="caution">
    <text evidence="4">The sequence shown here is derived from an EMBL/GenBank/DDBJ whole genome shotgun (WGS) entry which is preliminary data.</text>
</comment>